<evidence type="ECO:0000256" key="1">
    <source>
        <dbReference type="SAM" id="MobiDB-lite"/>
    </source>
</evidence>
<name>A0A0F9F012_9ZZZZ</name>
<feature type="region of interest" description="Disordered" evidence="1">
    <location>
        <begin position="167"/>
        <end position="188"/>
    </location>
</feature>
<organism evidence="2">
    <name type="scientific">marine sediment metagenome</name>
    <dbReference type="NCBI Taxonomy" id="412755"/>
    <lineage>
        <taxon>unclassified sequences</taxon>
        <taxon>metagenomes</taxon>
        <taxon>ecological metagenomes</taxon>
    </lineage>
</organism>
<evidence type="ECO:0000313" key="2">
    <source>
        <dbReference type="EMBL" id="KKL71751.1"/>
    </source>
</evidence>
<dbReference type="AlphaFoldDB" id="A0A0F9F012"/>
<comment type="caution">
    <text evidence="2">The sequence shown here is derived from an EMBL/GenBank/DDBJ whole genome shotgun (WGS) entry which is preliminary data.</text>
</comment>
<proteinExistence type="predicted"/>
<gene>
    <name evidence="2" type="ORF">LCGC14_2091760</name>
</gene>
<feature type="non-terminal residue" evidence="2">
    <location>
        <position position="1"/>
    </location>
</feature>
<sequence>ITLHKTGGSGYVNPHPKAGNPITLLVPPFSTVPVKALEIDISVVYPNVRATVADASNSDIATDLSRIQQPDTAPTAFLQEEDIHSGVITSPKKYDDTVILTLPTVSIFYSFTFVNFATAVDLTTIDWLEWNISGISTPIVAPGFDIRLIQMGNNIGDFDNPVDTTTNSAGGPTHNTTTGEVNKPSANGNFDSGQTWVQAGSYTTGLPFPAADLSGRFVMKYEGRLPDERKAYLTHIGASIPSDFICTWEFELTDSGAFFDRPEDIL</sequence>
<protein>
    <submittedName>
        <fullName evidence="2">Uncharacterized protein</fullName>
    </submittedName>
</protein>
<reference evidence="2" key="1">
    <citation type="journal article" date="2015" name="Nature">
        <title>Complex archaea that bridge the gap between prokaryotes and eukaryotes.</title>
        <authorList>
            <person name="Spang A."/>
            <person name="Saw J.H."/>
            <person name="Jorgensen S.L."/>
            <person name="Zaremba-Niedzwiedzka K."/>
            <person name="Martijn J."/>
            <person name="Lind A.E."/>
            <person name="van Eijk R."/>
            <person name="Schleper C."/>
            <person name="Guy L."/>
            <person name="Ettema T.J."/>
        </authorList>
    </citation>
    <scope>NUCLEOTIDE SEQUENCE</scope>
</reference>
<dbReference type="EMBL" id="LAZR01025492">
    <property type="protein sequence ID" value="KKL71751.1"/>
    <property type="molecule type" value="Genomic_DNA"/>
</dbReference>
<accession>A0A0F9F012</accession>